<comment type="caution">
    <text evidence="7">The sequence shown here is derived from an EMBL/GenBank/DDBJ whole genome shotgun (WGS) entry which is preliminary data.</text>
</comment>
<dbReference type="InterPro" id="IPR003726">
    <property type="entry name" value="HCY_dom"/>
</dbReference>
<evidence type="ECO:0000313" key="8">
    <source>
        <dbReference type="Proteomes" id="UP000559027"/>
    </source>
</evidence>
<evidence type="ECO:0000259" key="6">
    <source>
        <dbReference type="PROSITE" id="PS50970"/>
    </source>
</evidence>
<keyword evidence="8" id="KW-1185">Reference proteome</keyword>
<accession>A0A8H5FZ52</accession>
<feature type="domain" description="Hcy-binding" evidence="6">
    <location>
        <begin position="3"/>
        <end position="395"/>
    </location>
</feature>
<keyword evidence="3 5" id="KW-0479">Metal-binding</keyword>
<evidence type="ECO:0000256" key="3">
    <source>
        <dbReference type="ARBA" id="ARBA00022723"/>
    </source>
</evidence>
<dbReference type="GO" id="GO:0032259">
    <property type="term" value="P:methylation"/>
    <property type="evidence" value="ECO:0007669"/>
    <property type="project" value="UniProtKB-KW"/>
</dbReference>
<proteinExistence type="predicted"/>
<comment type="cofactor">
    <cofactor evidence="5">
        <name>Zn(2+)</name>
        <dbReference type="ChEBI" id="CHEBI:29105"/>
    </cofactor>
</comment>
<dbReference type="Pfam" id="PF02574">
    <property type="entry name" value="S-methyl_trans"/>
    <property type="match status" value="1"/>
</dbReference>
<dbReference type="GO" id="GO:0009086">
    <property type="term" value="P:methionine biosynthetic process"/>
    <property type="evidence" value="ECO:0007669"/>
    <property type="project" value="TreeGrafter"/>
</dbReference>
<dbReference type="GO" id="GO:0033528">
    <property type="term" value="P:S-methylmethionine cycle"/>
    <property type="evidence" value="ECO:0007669"/>
    <property type="project" value="TreeGrafter"/>
</dbReference>
<feature type="binding site" evidence="5">
    <location>
        <position position="381"/>
    </location>
    <ligand>
        <name>Zn(2+)</name>
        <dbReference type="ChEBI" id="CHEBI:29105"/>
    </ligand>
</feature>
<keyword evidence="4 5" id="KW-0862">Zinc</keyword>
<dbReference type="SUPFAM" id="SSF82282">
    <property type="entry name" value="Homocysteine S-methyltransferase"/>
    <property type="match status" value="1"/>
</dbReference>
<name>A0A8H5FZ52_9AGAR</name>
<dbReference type="OrthoDB" id="261426at2759"/>
<dbReference type="InterPro" id="IPR051486">
    <property type="entry name" value="Hcy_S-methyltransferase"/>
</dbReference>
<evidence type="ECO:0000256" key="5">
    <source>
        <dbReference type="PROSITE-ProRule" id="PRU00333"/>
    </source>
</evidence>
<gene>
    <name evidence="7" type="ORF">D9756_005248</name>
</gene>
<dbReference type="InterPro" id="IPR036589">
    <property type="entry name" value="HCY_dom_sf"/>
</dbReference>
<feature type="binding site" evidence="5">
    <location>
        <position position="296"/>
    </location>
    <ligand>
        <name>Zn(2+)</name>
        <dbReference type="ChEBI" id="CHEBI:29105"/>
    </ligand>
</feature>
<keyword evidence="2 5" id="KW-0808">Transferase</keyword>
<dbReference type="GO" id="GO:0008898">
    <property type="term" value="F:S-adenosylmethionine-homocysteine S-methyltransferase activity"/>
    <property type="evidence" value="ECO:0007669"/>
    <property type="project" value="TreeGrafter"/>
</dbReference>
<evidence type="ECO:0000256" key="1">
    <source>
        <dbReference type="ARBA" id="ARBA00022603"/>
    </source>
</evidence>
<dbReference type="PROSITE" id="PS50970">
    <property type="entry name" value="HCY"/>
    <property type="match status" value="1"/>
</dbReference>
<dbReference type="Proteomes" id="UP000559027">
    <property type="component" value="Unassembled WGS sequence"/>
</dbReference>
<reference evidence="7 8" key="1">
    <citation type="journal article" date="2020" name="ISME J.">
        <title>Uncovering the hidden diversity of litter-decomposition mechanisms in mushroom-forming fungi.</title>
        <authorList>
            <person name="Floudas D."/>
            <person name="Bentzer J."/>
            <person name="Ahren D."/>
            <person name="Johansson T."/>
            <person name="Persson P."/>
            <person name="Tunlid A."/>
        </authorList>
    </citation>
    <scope>NUCLEOTIDE SEQUENCE [LARGE SCALE GENOMIC DNA]</scope>
    <source>
        <strain evidence="7 8">CBS 146.42</strain>
    </source>
</reference>
<keyword evidence="1 5" id="KW-0489">Methyltransferase</keyword>
<dbReference type="GO" id="GO:0046872">
    <property type="term" value="F:metal ion binding"/>
    <property type="evidence" value="ECO:0007669"/>
    <property type="project" value="UniProtKB-KW"/>
</dbReference>
<sequence length="396" mass="44082">MTTIDIFGGLNRPILVMDGGLGSTLEETCKIEVASTPLWSAGALGKEPEAIVAAHLAFLRAGAEIIETSTYQCSFSTFERAGYDSNEAWQLMRKSVLLAHRARTIFEEERRMSDERQRPGSTRCDDPRNIRLCLSLGPFGASLKPTQEFGGFYPPPYGPREYSPDGPNINYIDDEKMEEEAIQALTTFHLERLSLFAQDDEIWSYIDVIAFETVPLAREAISIRRTMARLREKNIDVSKQWWISFVFPEGRCPQMMDTAGERLIASDLVCAALSLGFSDGDGGKSLPVPRGIGINCTGVQYLPRLVEEMERACKKIGSETRPFLVLYPNGGGEYDENLGAWKTSVGEEAKNEWEITLVDLVDRTLNSPDVNWSGVVVGGCCRCDAKQISRLSRLLK</sequence>
<dbReference type="PANTHER" id="PTHR46015">
    <property type="entry name" value="ZGC:172121"/>
    <property type="match status" value="1"/>
</dbReference>
<evidence type="ECO:0000256" key="2">
    <source>
        <dbReference type="ARBA" id="ARBA00022679"/>
    </source>
</evidence>
<organism evidence="7 8">
    <name type="scientific">Leucocoprinus leucothites</name>
    <dbReference type="NCBI Taxonomy" id="201217"/>
    <lineage>
        <taxon>Eukaryota</taxon>
        <taxon>Fungi</taxon>
        <taxon>Dikarya</taxon>
        <taxon>Basidiomycota</taxon>
        <taxon>Agaricomycotina</taxon>
        <taxon>Agaricomycetes</taxon>
        <taxon>Agaricomycetidae</taxon>
        <taxon>Agaricales</taxon>
        <taxon>Agaricineae</taxon>
        <taxon>Agaricaceae</taxon>
        <taxon>Leucocoprinus</taxon>
    </lineage>
</organism>
<dbReference type="AlphaFoldDB" id="A0A8H5FZ52"/>
<dbReference type="EMBL" id="JAACJO010000008">
    <property type="protein sequence ID" value="KAF5355045.1"/>
    <property type="molecule type" value="Genomic_DNA"/>
</dbReference>
<evidence type="ECO:0000313" key="7">
    <source>
        <dbReference type="EMBL" id="KAF5355045.1"/>
    </source>
</evidence>
<evidence type="ECO:0000256" key="4">
    <source>
        <dbReference type="ARBA" id="ARBA00022833"/>
    </source>
</evidence>
<dbReference type="Gene3D" id="3.20.20.330">
    <property type="entry name" value="Homocysteine-binding-like domain"/>
    <property type="match status" value="1"/>
</dbReference>
<dbReference type="PANTHER" id="PTHR46015:SF1">
    <property type="entry name" value="HOMOCYSTEINE S-METHYLTRANSFERASE-LIKE ISOFORM 1"/>
    <property type="match status" value="1"/>
</dbReference>
<feature type="binding site" evidence="5">
    <location>
        <position position="380"/>
    </location>
    <ligand>
        <name>Zn(2+)</name>
        <dbReference type="ChEBI" id="CHEBI:29105"/>
    </ligand>
</feature>
<protein>
    <recommendedName>
        <fullName evidence="6">Hcy-binding domain-containing protein</fullName>
    </recommendedName>
</protein>